<dbReference type="EMBL" id="JOKH01000001">
    <property type="protein sequence ID" value="KEQ19105.1"/>
    <property type="molecule type" value="Genomic_DNA"/>
</dbReference>
<dbReference type="PIRSF" id="PIRSF011491">
    <property type="entry name" value="Mtase_YbcY_prd"/>
    <property type="match status" value="1"/>
</dbReference>
<dbReference type="OrthoDB" id="507855at2"/>
<proteinExistence type="predicted"/>
<keyword evidence="2" id="KW-0489">Methyltransferase</keyword>
<dbReference type="RefSeq" id="WP_051785773.1">
    <property type="nucleotide sequence ID" value="NZ_JOKH01000001.1"/>
</dbReference>
<dbReference type="InterPro" id="IPR013217">
    <property type="entry name" value="Methyltransf_12"/>
</dbReference>
<protein>
    <submittedName>
        <fullName evidence="2">Methyltransferase type 12</fullName>
    </submittedName>
</protein>
<dbReference type="Proteomes" id="UP000028073">
    <property type="component" value="Unassembled WGS sequence"/>
</dbReference>
<accession>A0A081NKY2</accession>
<name>A0A081NKY2_9GAMM</name>
<dbReference type="AlphaFoldDB" id="A0A081NKY2"/>
<evidence type="ECO:0000313" key="3">
    <source>
        <dbReference type="Proteomes" id="UP000028073"/>
    </source>
</evidence>
<evidence type="ECO:0000259" key="1">
    <source>
        <dbReference type="Pfam" id="PF08242"/>
    </source>
</evidence>
<comment type="caution">
    <text evidence="2">The sequence shown here is derived from an EMBL/GenBank/DDBJ whole genome shotgun (WGS) entry which is preliminary data.</text>
</comment>
<dbReference type="Pfam" id="PF08242">
    <property type="entry name" value="Methyltransf_12"/>
    <property type="match status" value="1"/>
</dbReference>
<dbReference type="InterPro" id="IPR016584">
    <property type="entry name" value="MeTrfase_VrtF"/>
</dbReference>
<gene>
    <name evidence="2" type="ORF">GZ78_03610</name>
</gene>
<dbReference type="STRING" id="1137799.GZ78_03610"/>
<dbReference type="GO" id="GO:0008168">
    <property type="term" value="F:methyltransferase activity"/>
    <property type="evidence" value="ECO:0007669"/>
    <property type="project" value="UniProtKB-KW"/>
</dbReference>
<dbReference type="SUPFAM" id="SSF53335">
    <property type="entry name" value="S-adenosyl-L-methionine-dependent methyltransferases"/>
    <property type="match status" value="1"/>
</dbReference>
<keyword evidence="2" id="KW-0808">Transferase</keyword>
<feature type="domain" description="Methyltransferase type 12" evidence="1">
    <location>
        <begin position="60"/>
        <end position="158"/>
    </location>
</feature>
<dbReference type="InterPro" id="IPR029063">
    <property type="entry name" value="SAM-dependent_MTases_sf"/>
</dbReference>
<sequence>MTGIRKSTDQEVIDGQAIYTKRSLFFYDLYVLALSNHLIWRCPTKHIKSLYNSHLSNRHLDVGVGTGYFLDKCQFPDTTPTVALIDLNKNSLDATAFRIKRYQPSTFVRNILEPVELPESNFKSIAINYLLHCIPGSIPEKAIVFDHLTPHLQKGGVLFGSTILHKGVNRGFLAKKLMALYNDKGFFHNTQDRLEDLEQALSSRFSRFEIEVKGVVAIFRAWK</sequence>
<dbReference type="Gene3D" id="3.40.50.150">
    <property type="entry name" value="Vaccinia Virus protein VP39"/>
    <property type="match status" value="1"/>
</dbReference>
<dbReference type="GO" id="GO:0032259">
    <property type="term" value="P:methylation"/>
    <property type="evidence" value="ECO:0007669"/>
    <property type="project" value="UniProtKB-KW"/>
</dbReference>
<evidence type="ECO:0000313" key="2">
    <source>
        <dbReference type="EMBL" id="KEQ19105.1"/>
    </source>
</evidence>
<dbReference type="eggNOG" id="COG2890">
    <property type="taxonomic scope" value="Bacteria"/>
</dbReference>
<keyword evidence="3" id="KW-1185">Reference proteome</keyword>
<reference evidence="2 3" key="1">
    <citation type="submission" date="2014-06" db="EMBL/GenBank/DDBJ databases">
        <title>Whole Genome Sequences of Three Symbiotic Endozoicomonas Bacteria.</title>
        <authorList>
            <person name="Neave M.J."/>
            <person name="Apprill A."/>
            <person name="Voolstra C.R."/>
        </authorList>
    </citation>
    <scope>NUCLEOTIDE SEQUENCE [LARGE SCALE GENOMIC DNA]</scope>
    <source>
        <strain evidence="2 3">DSM 25634</strain>
    </source>
</reference>
<organism evidence="2 3">
    <name type="scientific">Endozoicomonas numazuensis</name>
    <dbReference type="NCBI Taxonomy" id="1137799"/>
    <lineage>
        <taxon>Bacteria</taxon>
        <taxon>Pseudomonadati</taxon>
        <taxon>Pseudomonadota</taxon>
        <taxon>Gammaproteobacteria</taxon>
        <taxon>Oceanospirillales</taxon>
        <taxon>Endozoicomonadaceae</taxon>
        <taxon>Endozoicomonas</taxon>
    </lineage>
</organism>